<evidence type="ECO:0000313" key="9">
    <source>
        <dbReference type="Proteomes" id="UP000177177"/>
    </source>
</evidence>
<dbReference type="PRINTS" id="PR00727">
    <property type="entry name" value="LEADERPTASE"/>
</dbReference>
<dbReference type="PROSITE" id="PS00760">
    <property type="entry name" value="SPASE_I_2"/>
    <property type="match status" value="1"/>
</dbReference>
<dbReference type="GO" id="GO:0006465">
    <property type="term" value="P:signal peptide processing"/>
    <property type="evidence" value="ECO:0007669"/>
    <property type="project" value="InterPro"/>
</dbReference>
<dbReference type="InterPro" id="IPR019758">
    <property type="entry name" value="Pept_S26A_signal_pept_1_CS"/>
</dbReference>
<dbReference type="Proteomes" id="UP000177177">
    <property type="component" value="Unassembled WGS sequence"/>
</dbReference>
<dbReference type="GO" id="GO:0009003">
    <property type="term" value="F:signal peptidase activity"/>
    <property type="evidence" value="ECO:0007669"/>
    <property type="project" value="UniProtKB-EC"/>
</dbReference>
<keyword evidence="6" id="KW-0645">Protease</keyword>
<comment type="similarity">
    <text evidence="2 6">Belongs to the peptidase S26 family.</text>
</comment>
<gene>
    <name evidence="8" type="ORF">A3C92_00635</name>
</gene>
<evidence type="ECO:0000256" key="4">
    <source>
        <dbReference type="ARBA" id="ARBA00022801"/>
    </source>
</evidence>
<dbReference type="GO" id="GO:0016020">
    <property type="term" value="C:membrane"/>
    <property type="evidence" value="ECO:0007669"/>
    <property type="project" value="UniProtKB-SubCell"/>
</dbReference>
<dbReference type="Gene3D" id="2.10.109.10">
    <property type="entry name" value="Umud Fragment, subunit A"/>
    <property type="match status" value="1"/>
</dbReference>
<dbReference type="PANTHER" id="PTHR43390:SF1">
    <property type="entry name" value="CHLOROPLAST PROCESSING PEPTIDASE"/>
    <property type="match status" value="1"/>
</dbReference>
<dbReference type="InterPro" id="IPR019757">
    <property type="entry name" value="Pept_S26A_signal_pept_1_Lys-AS"/>
</dbReference>
<protein>
    <recommendedName>
        <fullName evidence="3 6">Signal peptidase I</fullName>
        <ecNumber evidence="3 6">3.4.21.89</ecNumber>
    </recommendedName>
</protein>
<evidence type="ECO:0000256" key="2">
    <source>
        <dbReference type="ARBA" id="ARBA00009370"/>
    </source>
</evidence>
<feature type="active site" evidence="5">
    <location>
        <position position="29"/>
    </location>
</feature>
<dbReference type="SUPFAM" id="SSF51306">
    <property type="entry name" value="LexA/Signal peptidase"/>
    <property type="match status" value="1"/>
</dbReference>
<dbReference type="PROSITE" id="PS00761">
    <property type="entry name" value="SPASE_I_3"/>
    <property type="match status" value="1"/>
</dbReference>
<dbReference type="InterPro" id="IPR036286">
    <property type="entry name" value="LexA/Signal_pep-like_sf"/>
</dbReference>
<dbReference type="EMBL" id="MHQN01000031">
    <property type="protein sequence ID" value="OHA02811.1"/>
    <property type="molecule type" value="Genomic_DNA"/>
</dbReference>
<dbReference type="GO" id="GO:0004252">
    <property type="term" value="F:serine-type endopeptidase activity"/>
    <property type="evidence" value="ECO:0007669"/>
    <property type="project" value="InterPro"/>
</dbReference>
<dbReference type="EC" id="3.4.21.89" evidence="3 6"/>
<dbReference type="AlphaFoldDB" id="A0A1G2KWG7"/>
<dbReference type="CDD" id="cd06530">
    <property type="entry name" value="S26_SPase_I"/>
    <property type="match status" value="1"/>
</dbReference>
<feature type="domain" description="Peptidase S26" evidence="7">
    <location>
        <begin position="3"/>
        <end position="160"/>
    </location>
</feature>
<dbReference type="InterPro" id="IPR000223">
    <property type="entry name" value="Pept_S26A_signal_pept_1"/>
</dbReference>
<sequence length="175" mass="20163">MLRVLLISAAIILPIRYFIAQPFVVRGASMEPNFADRDYLIIDEASYYFREPLRGETVVFRYPRDPRQFFIKRIIGLPGERVKIEKGNVMIFNAQYPEGFTLQEQYLDPPGRSTHPEMEAKLGKDEYFVLGDNRDSSSDSRLWGVLTEDNVVGRALFRAWPVARFGPVIARPLGY</sequence>
<dbReference type="PANTHER" id="PTHR43390">
    <property type="entry name" value="SIGNAL PEPTIDASE I"/>
    <property type="match status" value="1"/>
</dbReference>
<name>A0A1G2KWG7_9BACT</name>
<accession>A0A1G2KWG7</accession>
<reference evidence="8 9" key="1">
    <citation type="journal article" date="2016" name="Nat. Commun.">
        <title>Thousands of microbial genomes shed light on interconnected biogeochemical processes in an aquifer system.</title>
        <authorList>
            <person name="Anantharaman K."/>
            <person name="Brown C.T."/>
            <person name="Hug L.A."/>
            <person name="Sharon I."/>
            <person name="Castelle C.J."/>
            <person name="Probst A.J."/>
            <person name="Thomas B.C."/>
            <person name="Singh A."/>
            <person name="Wilkins M.J."/>
            <person name="Karaoz U."/>
            <person name="Brodie E.L."/>
            <person name="Williams K.H."/>
            <person name="Hubbard S.S."/>
            <person name="Banfield J.F."/>
        </authorList>
    </citation>
    <scope>NUCLEOTIDE SEQUENCE [LARGE SCALE GENOMIC DNA]</scope>
</reference>
<organism evidence="8 9">
    <name type="scientific">Candidatus Sungbacteria bacterium RIFCSPHIGHO2_02_FULL_53_17</name>
    <dbReference type="NCBI Taxonomy" id="1802275"/>
    <lineage>
        <taxon>Bacteria</taxon>
        <taxon>Candidatus Sungiibacteriota</taxon>
    </lineage>
</organism>
<feature type="active site" evidence="5">
    <location>
        <position position="72"/>
    </location>
</feature>
<comment type="catalytic activity">
    <reaction evidence="1 6">
        <text>Cleavage of hydrophobic, N-terminal signal or leader sequences from secreted and periplasmic proteins.</text>
        <dbReference type="EC" id="3.4.21.89"/>
    </reaction>
</comment>
<comment type="caution">
    <text evidence="8">The sequence shown here is derived from an EMBL/GenBank/DDBJ whole genome shotgun (WGS) entry which is preliminary data.</text>
</comment>
<evidence type="ECO:0000259" key="7">
    <source>
        <dbReference type="Pfam" id="PF10502"/>
    </source>
</evidence>
<comment type="subcellular location">
    <subcellularLocation>
        <location evidence="6">Membrane</location>
        <topology evidence="6">Single-pass type II membrane protein</topology>
    </subcellularLocation>
</comment>
<evidence type="ECO:0000256" key="3">
    <source>
        <dbReference type="ARBA" id="ARBA00013208"/>
    </source>
</evidence>
<proteinExistence type="inferred from homology"/>
<evidence type="ECO:0000256" key="6">
    <source>
        <dbReference type="RuleBase" id="RU362042"/>
    </source>
</evidence>
<dbReference type="Pfam" id="PF10502">
    <property type="entry name" value="Peptidase_S26"/>
    <property type="match status" value="1"/>
</dbReference>
<dbReference type="NCBIfam" id="TIGR02227">
    <property type="entry name" value="sigpep_I_bact"/>
    <property type="match status" value="1"/>
</dbReference>
<evidence type="ECO:0000256" key="5">
    <source>
        <dbReference type="PIRSR" id="PIRSR600223-1"/>
    </source>
</evidence>
<evidence type="ECO:0000313" key="8">
    <source>
        <dbReference type="EMBL" id="OHA02811.1"/>
    </source>
</evidence>
<evidence type="ECO:0000256" key="1">
    <source>
        <dbReference type="ARBA" id="ARBA00000677"/>
    </source>
</evidence>
<dbReference type="InterPro" id="IPR019533">
    <property type="entry name" value="Peptidase_S26"/>
</dbReference>
<keyword evidence="4 6" id="KW-0378">Hydrolase</keyword>